<gene>
    <name evidence="8" type="ORF">B0T15DRAFT_402237</name>
</gene>
<dbReference type="GO" id="GO:0003677">
    <property type="term" value="F:DNA binding"/>
    <property type="evidence" value="ECO:0007669"/>
    <property type="project" value="UniProtKB-KW"/>
</dbReference>
<evidence type="ECO:0000259" key="7">
    <source>
        <dbReference type="PROSITE" id="PS50048"/>
    </source>
</evidence>
<dbReference type="Proteomes" id="UP001273166">
    <property type="component" value="Unassembled WGS sequence"/>
</dbReference>
<dbReference type="SMART" id="SM00066">
    <property type="entry name" value="GAL4"/>
    <property type="match status" value="1"/>
</dbReference>
<evidence type="ECO:0000313" key="8">
    <source>
        <dbReference type="EMBL" id="KAK3302939.1"/>
    </source>
</evidence>
<dbReference type="InterPro" id="IPR001138">
    <property type="entry name" value="Zn2Cys6_DnaBD"/>
</dbReference>
<keyword evidence="9" id="KW-1185">Reference proteome</keyword>
<keyword evidence="1" id="KW-0479">Metal-binding</keyword>
<dbReference type="SUPFAM" id="SSF57701">
    <property type="entry name" value="Zn2/Cys6 DNA-binding domain"/>
    <property type="match status" value="1"/>
</dbReference>
<proteinExistence type="predicted"/>
<keyword evidence="5" id="KW-0539">Nucleus</keyword>
<dbReference type="GO" id="GO:0008270">
    <property type="term" value="F:zinc ion binding"/>
    <property type="evidence" value="ECO:0007669"/>
    <property type="project" value="InterPro"/>
</dbReference>
<feature type="compositionally biased region" description="Low complexity" evidence="6">
    <location>
        <begin position="334"/>
        <end position="367"/>
    </location>
</feature>
<dbReference type="GO" id="GO:0005634">
    <property type="term" value="C:nucleus"/>
    <property type="evidence" value="ECO:0007669"/>
    <property type="project" value="InterPro"/>
</dbReference>
<sequence>MLDTAVRHSTGHPITQTPRKLRDSCTDCASSKVRCSKEKPTCARCARRGVTCTYMVSRRTGRTSNAAITPASTGSTNAGPTATGTHSTSSRQKEAGKRNGRPSLRVRTPHLSFSSMRGGASAGTGGRNASGQYSPDPISAGPGTLTEADLWSSALTPSALVMDSPRLSPPLTTIGTDIGDFFDMDLHSPMMLDGLEQPSTAETHTDTGTSDLFGDVVSVSDLDGFSSYANGASAFDWAKSHSPPNNCFSVVMDILTRLFPNAPSGCTMPRNRGGTPRVAASGSRTMESVISENKQIIDSLTSLLDCDCTHDEYLISIMAMAALKVMGWYAAAASDDGTPSSPTSSSTSGSASASPATHDQRPPSSSSLGGGRGPLGEQVLRLPTTVGNYCVAGQHQGRMAAQLVLSELHRVQRLVNALSKRLESVRLRTGQAARSGTSSGSSSMGESGDFQGLGLGGGRAPPFSVPTFAQLEGDLRKRLKVLSTEIIDALRRA</sequence>
<dbReference type="GO" id="GO:0000981">
    <property type="term" value="F:DNA-binding transcription factor activity, RNA polymerase II-specific"/>
    <property type="evidence" value="ECO:0007669"/>
    <property type="project" value="InterPro"/>
</dbReference>
<dbReference type="Gene3D" id="4.10.240.10">
    <property type="entry name" value="Zn(2)-C6 fungal-type DNA-binding domain"/>
    <property type="match status" value="1"/>
</dbReference>
<evidence type="ECO:0000256" key="1">
    <source>
        <dbReference type="ARBA" id="ARBA00022723"/>
    </source>
</evidence>
<dbReference type="RefSeq" id="XP_062718719.1">
    <property type="nucleotide sequence ID" value="XM_062865148.1"/>
</dbReference>
<comment type="caution">
    <text evidence="8">The sequence shown here is derived from an EMBL/GenBank/DDBJ whole genome shotgun (WGS) entry which is preliminary data.</text>
</comment>
<feature type="region of interest" description="Disordered" evidence="6">
    <location>
        <begin position="1"/>
        <end position="22"/>
    </location>
</feature>
<dbReference type="Pfam" id="PF00172">
    <property type="entry name" value="Zn_clus"/>
    <property type="match status" value="1"/>
</dbReference>
<dbReference type="Pfam" id="PF08493">
    <property type="entry name" value="AflR"/>
    <property type="match status" value="1"/>
</dbReference>
<dbReference type="CDD" id="cd00067">
    <property type="entry name" value="GAL4"/>
    <property type="match status" value="1"/>
</dbReference>
<dbReference type="PROSITE" id="PS00463">
    <property type="entry name" value="ZN2_CY6_FUNGAL_1"/>
    <property type="match status" value="1"/>
</dbReference>
<reference evidence="8" key="1">
    <citation type="journal article" date="2023" name="Mol. Phylogenet. Evol.">
        <title>Genome-scale phylogeny and comparative genomics of the fungal order Sordariales.</title>
        <authorList>
            <person name="Hensen N."/>
            <person name="Bonometti L."/>
            <person name="Westerberg I."/>
            <person name="Brannstrom I.O."/>
            <person name="Guillou S."/>
            <person name="Cros-Aarteil S."/>
            <person name="Calhoun S."/>
            <person name="Haridas S."/>
            <person name="Kuo A."/>
            <person name="Mondo S."/>
            <person name="Pangilinan J."/>
            <person name="Riley R."/>
            <person name="LaButti K."/>
            <person name="Andreopoulos B."/>
            <person name="Lipzen A."/>
            <person name="Chen C."/>
            <person name="Yan M."/>
            <person name="Daum C."/>
            <person name="Ng V."/>
            <person name="Clum A."/>
            <person name="Steindorff A."/>
            <person name="Ohm R.A."/>
            <person name="Martin F."/>
            <person name="Silar P."/>
            <person name="Natvig D.O."/>
            <person name="Lalanne C."/>
            <person name="Gautier V."/>
            <person name="Ament-Velasquez S.L."/>
            <person name="Kruys A."/>
            <person name="Hutchinson M.I."/>
            <person name="Powell A.J."/>
            <person name="Barry K."/>
            <person name="Miller A.N."/>
            <person name="Grigoriev I.V."/>
            <person name="Debuchy R."/>
            <person name="Gladieux P."/>
            <person name="Hiltunen Thoren M."/>
            <person name="Johannesson H."/>
        </authorList>
    </citation>
    <scope>NUCLEOTIDE SEQUENCE</scope>
    <source>
        <strain evidence="8">CBS 333.67</strain>
    </source>
</reference>
<evidence type="ECO:0000256" key="3">
    <source>
        <dbReference type="ARBA" id="ARBA00023125"/>
    </source>
</evidence>
<dbReference type="AlphaFoldDB" id="A0AAJ0GMY6"/>
<feature type="domain" description="Zn(2)-C6 fungal-type" evidence="7">
    <location>
        <begin position="24"/>
        <end position="54"/>
    </location>
</feature>
<evidence type="ECO:0000256" key="4">
    <source>
        <dbReference type="ARBA" id="ARBA00023163"/>
    </source>
</evidence>
<accession>A0AAJ0GMY6</accession>
<dbReference type="InterPro" id="IPR013700">
    <property type="entry name" value="AflR"/>
</dbReference>
<feature type="compositionally biased region" description="Low complexity" evidence="6">
    <location>
        <begin position="435"/>
        <end position="448"/>
    </location>
</feature>
<feature type="region of interest" description="Disordered" evidence="6">
    <location>
        <begin position="334"/>
        <end position="377"/>
    </location>
</feature>
<dbReference type="PROSITE" id="PS50048">
    <property type="entry name" value="ZN2_CY6_FUNGAL_2"/>
    <property type="match status" value="1"/>
</dbReference>
<feature type="compositionally biased region" description="Polar residues" evidence="6">
    <location>
        <begin position="63"/>
        <end position="90"/>
    </location>
</feature>
<evidence type="ECO:0000313" key="9">
    <source>
        <dbReference type="Proteomes" id="UP001273166"/>
    </source>
</evidence>
<dbReference type="InterPro" id="IPR036864">
    <property type="entry name" value="Zn2-C6_fun-type_DNA-bd_sf"/>
</dbReference>
<keyword evidence="2" id="KW-0805">Transcription regulation</keyword>
<dbReference type="PRINTS" id="PR00755">
    <property type="entry name" value="AFLATOXINBRP"/>
</dbReference>
<dbReference type="PANTHER" id="PTHR31069:SF31">
    <property type="entry name" value="MONODICTYPHENONE CLUSTER TRANSCRIPTION FACTOR-RELATED"/>
    <property type="match status" value="1"/>
</dbReference>
<protein>
    <submittedName>
        <fullName evidence="8">Aflatoxin regulatory protein-domain-containing protein</fullName>
    </submittedName>
</protein>
<dbReference type="EMBL" id="JAUDZG010000006">
    <property type="protein sequence ID" value="KAK3302939.1"/>
    <property type="molecule type" value="Genomic_DNA"/>
</dbReference>
<evidence type="ECO:0000256" key="2">
    <source>
        <dbReference type="ARBA" id="ARBA00023015"/>
    </source>
</evidence>
<dbReference type="GO" id="GO:0045122">
    <property type="term" value="P:aflatoxin biosynthetic process"/>
    <property type="evidence" value="ECO:0007669"/>
    <property type="project" value="InterPro"/>
</dbReference>
<keyword evidence="3" id="KW-0238">DNA-binding</keyword>
<feature type="region of interest" description="Disordered" evidence="6">
    <location>
        <begin position="266"/>
        <end position="286"/>
    </location>
</feature>
<feature type="region of interest" description="Disordered" evidence="6">
    <location>
        <begin position="429"/>
        <end position="456"/>
    </location>
</feature>
<feature type="region of interest" description="Disordered" evidence="6">
    <location>
        <begin position="63"/>
        <end position="145"/>
    </location>
</feature>
<name>A0AAJ0GMY6_9PEZI</name>
<keyword evidence="4" id="KW-0804">Transcription</keyword>
<reference evidence="8" key="2">
    <citation type="submission" date="2023-06" db="EMBL/GenBank/DDBJ databases">
        <authorList>
            <consortium name="Lawrence Berkeley National Laboratory"/>
            <person name="Mondo S.J."/>
            <person name="Hensen N."/>
            <person name="Bonometti L."/>
            <person name="Westerberg I."/>
            <person name="Brannstrom I.O."/>
            <person name="Guillou S."/>
            <person name="Cros-Aarteil S."/>
            <person name="Calhoun S."/>
            <person name="Haridas S."/>
            <person name="Kuo A."/>
            <person name="Pangilinan J."/>
            <person name="Riley R."/>
            <person name="Labutti K."/>
            <person name="Andreopoulos B."/>
            <person name="Lipzen A."/>
            <person name="Chen C."/>
            <person name="Yanf M."/>
            <person name="Daum C."/>
            <person name="Ng V."/>
            <person name="Clum A."/>
            <person name="Steindorff A."/>
            <person name="Ohm R."/>
            <person name="Martin F."/>
            <person name="Silar P."/>
            <person name="Natvig D."/>
            <person name="Lalanne C."/>
            <person name="Gautier V."/>
            <person name="Ament-Velasquez S.L."/>
            <person name="Kruys A."/>
            <person name="Hutchinson M.I."/>
            <person name="Powell A.J."/>
            <person name="Barry K."/>
            <person name="Miller A.N."/>
            <person name="Grigoriev I.V."/>
            <person name="Debuchy R."/>
            <person name="Gladieux P."/>
            <person name="Thoren M.H."/>
            <person name="Johannesson H."/>
        </authorList>
    </citation>
    <scope>NUCLEOTIDE SEQUENCE</scope>
    <source>
        <strain evidence="8">CBS 333.67</strain>
    </source>
</reference>
<dbReference type="GeneID" id="87883977"/>
<evidence type="ECO:0000256" key="6">
    <source>
        <dbReference type="SAM" id="MobiDB-lite"/>
    </source>
</evidence>
<dbReference type="InterPro" id="IPR050675">
    <property type="entry name" value="OAF3"/>
</dbReference>
<dbReference type="PANTHER" id="PTHR31069">
    <property type="entry name" value="OLEATE-ACTIVATED TRANSCRIPTION FACTOR 1-RELATED"/>
    <property type="match status" value="1"/>
</dbReference>
<organism evidence="8 9">
    <name type="scientific">Chaetomium strumarium</name>
    <dbReference type="NCBI Taxonomy" id="1170767"/>
    <lineage>
        <taxon>Eukaryota</taxon>
        <taxon>Fungi</taxon>
        <taxon>Dikarya</taxon>
        <taxon>Ascomycota</taxon>
        <taxon>Pezizomycotina</taxon>
        <taxon>Sordariomycetes</taxon>
        <taxon>Sordariomycetidae</taxon>
        <taxon>Sordariales</taxon>
        <taxon>Chaetomiaceae</taxon>
        <taxon>Chaetomium</taxon>
    </lineage>
</organism>
<evidence type="ECO:0000256" key="5">
    <source>
        <dbReference type="ARBA" id="ARBA00023242"/>
    </source>
</evidence>